<dbReference type="InterPro" id="IPR023210">
    <property type="entry name" value="NADP_OxRdtase_dom"/>
</dbReference>
<keyword evidence="3" id="KW-1185">Reference proteome</keyword>
<sequence>MRTRPLGRSGIRVSEIGLGAWQLGARREWAGPDEEESYRIIDEAVRLGCTFIDTASPYADGRSEEYIGRALEGRRDQVVLCTKFGFWAPGYQEDHSPDRIEEALELSLTRLRTDYLDVALIHSPPYELMDGRTVAHYRILQRLLDAGTIRAYGVADRASNADELRRIVHTTGSSVLETNINVLEQHQLDVIAEAAEAGVGVVVRTPLASGWLSGKYDRDSDFPNDDRRVWWTRAQVREKAAAAQRFRGLVPEGTTMTHAALRFLLAQPEISTVIPGAKSVAQLRHNVAAAQGTLPAATVAAIRDFGRRPAPGQHP</sequence>
<reference evidence="2 3" key="1">
    <citation type="submission" date="2016-10" db="EMBL/GenBank/DDBJ databases">
        <authorList>
            <person name="de Groot N.N."/>
        </authorList>
    </citation>
    <scope>NUCLEOTIDE SEQUENCE [LARGE SCALE GENOMIC DNA]</scope>
    <source>
        <strain evidence="2 3">DSM 22024</strain>
    </source>
</reference>
<dbReference type="EMBL" id="LT629732">
    <property type="protein sequence ID" value="SDS22109.1"/>
    <property type="molecule type" value="Genomic_DNA"/>
</dbReference>
<dbReference type="InterPro" id="IPR036812">
    <property type="entry name" value="NAD(P)_OxRdtase_dom_sf"/>
</dbReference>
<evidence type="ECO:0000313" key="2">
    <source>
        <dbReference type="EMBL" id="SDS22109.1"/>
    </source>
</evidence>
<accession>A0A1H1QGV2</accession>
<gene>
    <name evidence="2" type="ORF">SAMN04489717_1996</name>
</gene>
<dbReference type="PRINTS" id="PR00069">
    <property type="entry name" value="ALDKETRDTASE"/>
</dbReference>
<dbReference type="CDD" id="cd19086">
    <property type="entry name" value="AKR_AKR11C1"/>
    <property type="match status" value="1"/>
</dbReference>
<name>A0A1H1QGV2_9ACTN</name>
<dbReference type="PANTHER" id="PTHR43312">
    <property type="entry name" value="D-THREO-ALDOSE 1-DEHYDROGENASE"/>
    <property type="match status" value="1"/>
</dbReference>
<dbReference type="InterPro" id="IPR053135">
    <property type="entry name" value="AKR2_Oxidoreductase"/>
</dbReference>
<dbReference type="Pfam" id="PF00248">
    <property type="entry name" value="Aldo_ket_red"/>
    <property type="match status" value="1"/>
</dbReference>
<evidence type="ECO:0000259" key="1">
    <source>
        <dbReference type="Pfam" id="PF00248"/>
    </source>
</evidence>
<dbReference type="AlphaFoldDB" id="A0A1H1QGV2"/>
<dbReference type="GO" id="GO:0016491">
    <property type="term" value="F:oxidoreductase activity"/>
    <property type="evidence" value="ECO:0007669"/>
    <property type="project" value="InterPro"/>
</dbReference>
<dbReference type="Gene3D" id="3.20.20.100">
    <property type="entry name" value="NADP-dependent oxidoreductase domain"/>
    <property type="match status" value="1"/>
</dbReference>
<organism evidence="2 3">
    <name type="scientific">Actinopolymorpha singaporensis</name>
    <dbReference type="NCBI Taxonomy" id="117157"/>
    <lineage>
        <taxon>Bacteria</taxon>
        <taxon>Bacillati</taxon>
        <taxon>Actinomycetota</taxon>
        <taxon>Actinomycetes</taxon>
        <taxon>Propionibacteriales</taxon>
        <taxon>Actinopolymorphaceae</taxon>
        <taxon>Actinopolymorpha</taxon>
    </lineage>
</organism>
<dbReference type="OrthoDB" id="9768851at2"/>
<feature type="domain" description="NADP-dependent oxidoreductase" evidence="1">
    <location>
        <begin position="15"/>
        <end position="304"/>
    </location>
</feature>
<dbReference type="SUPFAM" id="SSF51430">
    <property type="entry name" value="NAD(P)-linked oxidoreductase"/>
    <property type="match status" value="1"/>
</dbReference>
<dbReference type="PANTHER" id="PTHR43312:SF1">
    <property type="entry name" value="NADP-DEPENDENT OXIDOREDUCTASE DOMAIN-CONTAINING PROTEIN"/>
    <property type="match status" value="1"/>
</dbReference>
<evidence type="ECO:0000313" key="3">
    <source>
        <dbReference type="Proteomes" id="UP000198983"/>
    </source>
</evidence>
<dbReference type="Proteomes" id="UP000198983">
    <property type="component" value="Chromosome I"/>
</dbReference>
<proteinExistence type="predicted"/>
<protein>
    <submittedName>
        <fullName evidence="2">Predicted oxidoreductase</fullName>
    </submittedName>
</protein>
<dbReference type="STRING" id="117157.SAMN04489717_1996"/>
<dbReference type="InterPro" id="IPR020471">
    <property type="entry name" value="AKR"/>
</dbReference>